<keyword evidence="4" id="KW-1185">Reference proteome</keyword>
<proteinExistence type="predicted"/>
<reference evidence="2" key="1">
    <citation type="submission" date="2022-10" db="EMBL/GenBank/DDBJ databases">
        <authorList>
            <person name="Chen Y."/>
            <person name="Dougan E. K."/>
            <person name="Chan C."/>
            <person name="Rhodes N."/>
            <person name="Thang M."/>
        </authorList>
    </citation>
    <scope>NUCLEOTIDE SEQUENCE</scope>
</reference>
<dbReference type="EMBL" id="CAMXCT020004146">
    <property type="protein sequence ID" value="CAL1161273.1"/>
    <property type="molecule type" value="Genomic_DNA"/>
</dbReference>
<accession>A0A9P1DDE8</accession>
<evidence type="ECO:0000313" key="4">
    <source>
        <dbReference type="Proteomes" id="UP001152797"/>
    </source>
</evidence>
<dbReference type="EMBL" id="CAMXCT010004146">
    <property type="protein sequence ID" value="CAI4007898.1"/>
    <property type="molecule type" value="Genomic_DNA"/>
</dbReference>
<dbReference type="Proteomes" id="UP001152797">
    <property type="component" value="Unassembled WGS sequence"/>
</dbReference>
<feature type="transmembrane region" description="Helical" evidence="1">
    <location>
        <begin position="42"/>
        <end position="59"/>
    </location>
</feature>
<evidence type="ECO:0000313" key="2">
    <source>
        <dbReference type="EMBL" id="CAI4007898.1"/>
    </source>
</evidence>
<sequence>MTTLNGLDVLFAETLQAAQRGVSTGQAIWWVMFQKQRIRDQIIASWVLMPACWTCWMYSSALTVKPKWLALILCGEKRWEIRQTNTAARGRIALLASGSSLIYGSVDLFRTYHRTRRSLLGKKAHHCIPEDDMKEYVTCRGAWVWELRNPMILLRPFQVERREGSVSWVKLDEMTMKSLQERACASCASGASEIKEALLQDMQLAAGYFKSLPKLPPKPPSPPKRSLKERFQLGARAEAAQFWRRMEVTDAKVAYKVFWTVTAWHAFSPGPAHLLRRLLRHLTRRIKVDQLGPKKLKNLRKCLKLLRSVESTTGTADAADTADTAGIAQYRVVCCKDLDYSGDTDARSEKWEVVYPADHPVIRLCDDLDLKEISMPRSFFWDDWTNTQDEKHILNLLEDWTALQHKTYRGLAWMAEGLLQGGETLSKKAGHGPFKVLPGIITVRSSFMLRFCSHAPQSCVRDRWDLELPTCHCNLFCLVAKSSKEELKAINRKLRAVEE</sequence>
<comment type="caution">
    <text evidence="2">The sequence shown here is derived from an EMBL/GenBank/DDBJ whole genome shotgun (WGS) entry which is preliminary data.</text>
</comment>
<evidence type="ECO:0000256" key="1">
    <source>
        <dbReference type="SAM" id="Phobius"/>
    </source>
</evidence>
<keyword evidence="1" id="KW-0812">Transmembrane</keyword>
<protein>
    <submittedName>
        <fullName evidence="3">ASCH domain-containing protein</fullName>
    </submittedName>
</protein>
<dbReference type="AlphaFoldDB" id="A0A9P1DDE8"/>
<keyword evidence="1" id="KW-1133">Transmembrane helix</keyword>
<gene>
    <name evidence="2" type="ORF">C1SCF055_LOCUS33395</name>
</gene>
<name>A0A9P1DDE8_9DINO</name>
<dbReference type="EMBL" id="CAMXCT030004146">
    <property type="protein sequence ID" value="CAL4795210.1"/>
    <property type="molecule type" value="Genomic_DNA"/>
</dbReference>
<dbReference type="SUPFAM" id="SSF88697">
    <property type="entry name" value="PUA domain-like"/>
    <property type="match status" value="1"/>
</dbReference>
<dbReference type="OrthoDB" id="485827at2759"/>
<keyword evidence="1" id="KW-0472">Membrane</keyword>
<reference evidence="3 4" key="2">
    <citation type="submission" date="2024-05" db="EMBL/GenBank/DDBJ databases">
        <authorList>
            <person name="Chen Y."/>
            <person name="Shah S."/>
            <person name="Dougan E. K."/>
            <person name="Thang M."/>
            <person name="Chan C."/>
        </authorList>
    </citation>
    <scope>NUCLEOTIDE SEQUENCE [LARGE SCALE GENOMIC DNA]</scope>
</reference>
<organism evidence="2">
    <name type="scientific">Cladocopium goreaui</name>
    <dbReference type="NCBI Taxonomy" id="2562237"/>
    <lineage>
        <taxon>Eukaryota</taxon>
        <taxon>Sar</taxon>
        <taxon>Alveolata</taxon>
        <taxon>Dinophyceae</taxon>
        <taxon>Suessiales</taxon>
        <taxon>Symbiodiniaceae</taxon>
        <taxon>Cladocopium</taxon>
    </lineage>
</organism>
<evidence type="ECO:0000313" key="3">
    <source>
        <dbReference type="EMBL" id="CAL4795210.1"/>
    </source>
</evidence>
<dbReference type="InterPro" id="IPR015947">
    <property type="entry name" value="PUA-like_sf"/>
</dbReference>
<dbReference type="Gene3D" id="2.30.130.30">
    <property type="entry name" value="Hypothetical protein"/>
    <property type="match status" value="1"/>
</dbReference>